<dbReference type="Pfam" id="PF07714">
    <property type="entry name" value="PK_Tyr_Ser-Thr"/>
    <property type="match status" value="1"/>
</dbReference>
<evidence type="ECO:0000313" key="8">
    <source>
        <dbReference type="Proteomes" id="UP000325577"/>
    </source>
</evidence>
<keyword evidence="3" id="KW-0547">Nucleotide-binding</keyword>
<keyword evidence="4" id="KW-0418">Kinase</keyword>
<keyword evidence="5" id="KW-0067">ATP-binding</keyword>
<evidence type="ECO:0000259" key="6">
    <source>
        <dbReference type="Pfam" id="PF07714"/>
    </source>
</evidence>
<keyword evidence="1" id="KW-0723">Serine/threonine-protein kinase</keyword>
<evidence type="ECO:0000256" key="5">
    <source>
        <dbReference type="ARBA" id="ARBA00022840"/>
    </source>
</evidence>
<protein>
    <recommendedName>
        <fullName evidence="6">Serine-threonine/tyrosine-protein kinase catalytic domain-containing protein</fullName>
    </recommendedName>
</protein>
<dbReference type="InterPro" id="IPR011009">
    <property type="entry name" value="Kinase-like_dom_sf"/>
</dbReference>
<sequence>MVLSSSGYMPPEYVMHGQFSVKLDVFNFGVLILEIISGKKISSFNQSDGAEYLLSYAPDSIAGSSLQHLAPNPTPLKPPTELPLPTPPAALPPVSHPMVTRAKAGYPDTRRFTSGYSIYLGDNLVSWSAKKQPTVSCSSCEFEYRALALTAAELIGSHISFVTSKFPFHSRLFYYVTTKVRSF</sequence>
<evidence type="ECO:0000256" key="4">
    <source>
        <dbReference type="ARBA" id="ARBA00022777"/>
    </source>
</evidence>
<dbReference type="PANTHER" id="PTHR27002">
    <property type="entry name" value="RECEPTOR-LIKE SERINE/THREONINE-PROTEIN KINASE SD1-8"/>
    <property type="match status" value="1"/>
</dbReference>
<dbReference type="CDD" id="cd09272">
    <property type="entry name" value="RNase_HI_RT_Ty1"/>
    <property type="match status" value="1"/>
</dbReference>
<dbReference type="AlphaFoldDB" id="A0A5J4ZRA0"/>
<dbReference type="OrthoDB" id="1306039at2759"/>
<dbReference type="GO" id="GO:0004674">
    <property type="term" value="F:protein serine/threonine kinase activity"/>
    <property type="evidence" value="ECO:0007669"/>
    <property type="project" value="UniProtKB-KW"/>
</dbReference>
<name>A0A5J4ZRA0_9ASTE</name>
<dbReference type="SUPFAM" id="SSF56112">
    <property type="entry name" value="Protein kinase-like (PK-like)"/>
    <property type="match status" value="1"/>
</dbReference>
<evidence type="ECO:0000256" key="1">
    <source>
        <dbReference type="ARBA" id="ARBA00022527"/>
    </source>
</evidence>
<dbReference type="InterPro" id="IPR001245">
    <property type="entry name" value="Ser-Thr/Tyr_kinase_cat_dom"/>
</dbReference>
<dbReference type="Gene3D" id="1.10.510.10">
    <property type="entry name" value="Transferase(Phosphotransferase) domain 1"/>
    <property type="match status" value="1"/>
</dbReference>
<evidence type="ECO:0000313" key="7">
    <source>
        <dbReference type="EMBL" id="KAA8519962.1"/>
    </source>
</evidence>
<keyword evidence="8" id="KW-1185">Reference proteome</keyword>
<feature type="domain" description="Serine-threonine/tyrosine-protein kinase catalytic" evidence="6">
    <location>
        <begin position="8"/>
        <end position="39"/>
    </location>
</feature>
<proteinExistence type="predicted"/>
<dbReference type="Proteomes" id="UP000325577">
    <property type="component" value="Linkage Group LG6"/>
</dbReference>
<gene>
    <name evidence="7" type="ORF">F0562_014218</name>
</gene>
<dbReference type="EMBL" id="CM018049">
    <property type="protein sequence ID" value="KAA8519962.1"/>
    <property type="molecule type" value="Genomic_DNA"/>
</dbReference>
<reference evidence="7 8" key="1">
    <citation type="submission" date="2019-09" db="EMBL/GenBank/DDBJ databases">
        <title>A chromosome-level genome assembly of the Chinese tupelo Nyssa sinensis.</title>
        <authorList>
            <person name="Yang X."/>
            <person name="Kang M."/>
            <person name="Yang Y."/>
            <person name="Xiong H."/>
            <person name="Wang M."/>
            <person name="Zhang Z."/>
            <person name="Wang Z."/>
            <person name="Wu H."/>
            <person name="Ma T."/>
            <person name="Liu J."/>
            <person name="Xi Z."/>
        </authorList>
    </citation>
    <scope>NUCLEOTIDE SEQUENCE [LARGE SCALE GENOMIC DNA]</scope>
    <source>
        <strain evidence="7">J267</strain>
        <tissue evidence="7">Leaf</tissue>
    </source>
</reference>
<evidence type="ECO:0000256" key="2">
    <source>
        <dbReference type="ARBA" id="ARBA00022679"/>
    </source>
</evidence>
<dbReference type="PANTHER" id="PTHR27002:SF1050">
    <property type="entry name" value="CYSTEINE-RICH RECEPTOR-LIKE PROTEIN KINASE 5"/>
    <property type="match status" value="1"/>
</dbReference>
<organism evidence="7 8">
    <name type="scientific">Nyssa sinensis</name>
    <dbReference type="NCBI Taxonomy" id="561372"/>
    <lineage>
        <taxon>Eukaryota</taxon>
        <taxon>Viridiplantae</taxon>
        <taxon>Streptophyta</taxon>
        <taxon>Embryophyta</taxon>
        <taxon>Tracheophyta</taxon>
        <taxon>Spermatophyta</taxon>
        <taxon>Magnoliopsida</taxon>
        <taxon>eudicotyledons</taxon>
        <taxon>Gunneridae</taxon>
        <taxon>Pentapetalae</taxon>
        <taxon>asterids</taxon>
        <taxon>Cornales</taxon>
        <taxon>Nyssaceae</taxon>
        <taxon>Nyssa</taxon>
    </lineage>
</organism>
<keyword evidence="2" id="KW-0808">Transferase</keyword>
<accession>A0A5J4ZRA0</accession>
<evidence type="ECO:0000256" key="3">
    <source>
        <dbReference type="ARBA" id="ARBA00022741"/>
    </source>
</evidence>
<dbReference type="GO" id="GO:0005524">
    <property type="term" value="F:ATP binding"/>
    <property type="evidence" value="ECO:0007669"/>
    <property type="project" value="UniProtKB-KW"/>
</dbReference>
<dbReference type="GO" id="GO:0005886">
    <property type="term" value="C:plasma membrane"/>
    <property type="evidence" value="ECO:0007669"/>
    <property type="project" value="TreeGrafter"/>
</dbReference>